<comment type="caution">
    <text evidence="2">The sequence shown here is derived from an EMBL/GenBank/DDBJ whole genome shotgun (WGS) entry which is preliminary data.</text>
</comment>
<accession>A0A4R0XQC2</accession>
<sequence length="613" mass="70805">MTVNERKQAYKEFEEIVKSSWKYNVDKTIFNKSISKKGSFYKYATKGLKDQGKFPDEIMTNPKELFRYYIAFLLNDNKEPKFKWWVADSEDILAVYLNEDKKEFVIMMNNFIGSSTMPRKAHDRASAIYEAFVGVNREELVRLGVSKPLTSYICGDFKMSFYQENVDKDISNTYRPKIVWLSNNDFHGQLDNNDASIDNDEHWGLPSLFSKIKFKEFQNQKEDNEFLITSDVTETSMKYIDVKGGKGDKSGDRIVIMPVRVSELVDFMSGVQESHGTIDSLFTLNVRDRKKNKNKVSNSIIDSITKKPSNFLMLNNGITAIVNKIEIFTRDSQPEVSLKDIKIINGQQTVNTLFKHFEKECEGVMPDAYEKAWVLLKAYMVGSRKPEEQYTIYNDISNASNSQNAIKAKDLLSTRKFNLILQEKLLKIGINYSYRDGVSDFSMQLSPLPKITLNELVKMHYIFLTGEAWKRGSIGQVFDSLVGMKVARENSAQFKYTNLFNSQSPTNLADQLLNISTFQLFYRNKKKELGLEMQGLDLLIYVALVMDKYGKNGYTIDPESFAKFIGYIKPPEVDANNLYKSAKYVPFLIDRIFKEYGLDDTEEFKRNLEYLNK</sequence>
<dbReference type="Proteomes" id="UP000291072">
    <property type="component" value="Unassembled WGS sequence"/>
</dbReference>
<evidence type="ECO:0000259" key="1">
    <source>
        <dbReference type="Pfam" id="PF10592"/>
    </source>
</evidence>
<dbReference type="EMBL" id="PSZP01000014">
    <property type="protein sequence ID" value="TCG11075.1"/>
    <property type="molecule type" value="Genomic_DNA"/>
</dbReference>
<feature type="domain" description="Abortive phage infection protein C-terminal" evidence="1">
    <location>
        <begin position="282"/>
        <end position="461"/>
    </location>
</feature>
<organism evidence="2 3">
    <name type="scientific">Mycoplasma todarodis</name>
    <dbReference type="NCBI Taxonomy" id="1937191"/>
    <lineage>
        <taxon>Bacteria</taxon>
        <taxon>Bacillati</taxon>
        <taxon>Mycoplasmatota</taxon>
        <taxon>Mollicutes</taxon>
        <taxon>Mycoplasmataceae</taxon>
        <taxon>Mycoplasma</taxon>
    </lineage>
</organism>
<dbReference type="RefSeq" id="WP_131613465.1">
    <property type="nucleotide sequence ID" value="NZ_PSZP01000014.1"/>
</dbReference>
<dbReference type="OrthoDB" id="388698at2"/>
<gene>
    <name evidence="2" type="ORF">C4B25_02400</name>
</gene>
<keyword evidence="3" id="KW-1185">Reference proteome</keyword>
<dbReference type="Pfam" id="PF10592">
    <property type="entry name" value="AIPR"/>
    <property type="match status" value="1"/>
</dbReference>
<protein>
    <recommendedName>
        <fullName evidence="1">Abortive phage infection protein C-terminal domain-containing protein</fullName>
    </recommendedName>
</protein>
<evidence type="ECO:0000313" key="2">
    <source>
        <dbReference type="EMBL" id="TCG11075.1"/>
    </source>
</evidence>
<reference evidence="2 3" key="1">
    <citation type="submission" date="2018-02" db="EMBL/GenBank/DDBJ databases">
        <title>Mycoplasma marinum and Mycoplasma todarodis sp. nov., moderately halophilic and psychrotolerant mycoplasmas isolated from cephalopods.</title>
        <authorList>
            <person name="Viver T."/>
        </authorList>
    </citation>
    <scope>NUCLEOTIDE SEQUENCE [LARGE SCALE GENOMIC DNA]</scope>
    <source>
        <strain evidence="2 3">5H</strain>
    </source>
</reference>
<evidence type="ECO:0000313" key="3">
    <source>
        <dbReference type="Proteomes" id="UP000291072"/>
    </source>
</evidence>
<name>A0A4R0XQC2_9MOLU</name>
<dbReference type="AlphaFoldDB" id="A0A4R0XQC2"/>
<dbReference type="InterPro" id="IPR018891">
    <property type="entry name" value="AIPR_C"/>
</dbReference>
<proteinExistence type="predicted"/>